<dbReference type="AlphaFoldDB" id="A0A1Z3U5Z0"/>
<organism evidence="2 3">
    <name type="scientific">Brevundimonas vesicularis</name>
    <name type="common">Pseudomonas vesicularis</name>
    <dbReference type="NCBI Taxonomy" id="41276"/>
    <lineage>
        <taxon>Bacteria</taxon>
        <taxon>Pseudomonadati</taxon>
        <taxon>Pseudomonadota</taxon>
        <taxon>Alphaproteobacteria</taxon>
        <taxon>Caulobacterales</taxon>
        <taxon>Caulobacteraceae</taxon>
        <taxon>Brevundimonas</taxon>
    </lineage>
</organism>
<dbReference type="KEGG" id="bvc:CEP68_03690"/>
<sequence length="261" mass="28111">MSSAPPDDQMLTFHASFSLALQGQGSMLTPWLADPNAPGLAVYRNTVAKGRADALAGLYPTVERLVGPDWFRDAALIYADSAPPASPVLDAYGEGFPEWLATFPPAFELQFLPPVARLDRAWSRAHRAADAPILLPGTVAALSHVALNAGCAVLHPSAQVFWFDWTAPSIWLANRLATPSDDMLWDRSPEGLLIVRPEMEVQTHRLNRPQFAFLDACRHGRTVGAAALAALAADPAANLSELLRDLLLSGAFTRIETGAPQ</sequence>
<reference evidence="3" key="1">
    <citation type="submission" date="2017-06" db="EMBL/GenBank/DDBJ databases">
        <title>FDA dAtabase for Regulatory Grade micrObial Sequences (FDA-ARGOS): Supporting development and validation of Infectious Disease Dx tests.</title>
        <authorList>
            <person name="Minogue T."/>
            <person name="Wolcott M."/>
            <person name="Wasieloski L."/>
            <person name="Aguilar W."/>
            <person name="Moore D."/>
            <person name="Tallon L."/>
            <person name="Sadzewicz L."/>
            <person name="Sengamalay N."/>
            <person name="Ott S."/>
            <person name="Godinez A."/>
            <person name="Nagaraj S."/>
            <person name="Nadendla S."/>
            <person name="Geyer C."/>
            <person name="Sichtig H."/>
        </authorList>
    </citation>
    <scope>NUCLEOTIDE SEQUENCE [LARGE SCALE GENOMIC DNA]</scope>
    <source>
        <strain evidence="3">FDAARGOS_289</strain>
    </source>
</reference>
<protein>
    <submittedName>
        <fullName evidence="2">DUF2063 domain-containing protein</fullName>
    </submittedName>
</protein>
<proteinExistence type="predicted"/>
<dbReference type="Proteomes" id="UP000197050">
    <property type="component" value="Chromosome"/>
</dbReference>
<feature type="domain" description="Putative DNA-binding" evidence="1">
    <location>
        <begin position="33"/>
        <end position="100"/>
    </location>
</feature>
<name>A0A1Z3U5Z0_BREVE</name>
<dbReference type="Pfam" id="PF09836">
    <property type="entry name" value="DUF2063"/>
    <property type="match status" value="1"/>
</dbReference>
<evidence type="ECO:0000313" key="2">
    <source>
        <dbReference type="EMBL" id="ASE38671.1"/>
    </source>
</evidence>
<dbReference type="InterPro" id="IPR018640">
    <property type="entry name" value="DUF2063"/>
</dbReference>
<evidence type="ECO:0000259" key="1">
    <source>
        <dbReference type="Pfam" id="PF09836"/>
    </source>
</evidence>
<accession>A0A1Z3U5Z0</accession>
<gene>
    <name evidence="2" type="ORF">CEP68_03690</name>
</gene>
<dbReference type="EMBL" id="CP022048">
    <property type="protein sequence ID" value="ASE38671.1"/>
    <property type="molecule type" value="Genomic_DNA"/>
</dbReference>
<evidence type="ECO:0000313" key="3">
    <source>
        <dbReference type="Proteomes" id="UP000197050"/>
    </source>
</evidence>